<dbReference type="AlphaFoldDB" id="A0A1Y1XJC6"/>
<dbReference type="Proteomes" id="UP000193944">
    <property type="component" value="Unassembled WGS sequence"/>
</dbReference>
<keyword evidence="1" id="KW-1133">Transmembrane helix</keyword>
<evidence type="ECO:0000256" key="1">
    <source>
        <dbReference type="SAM" id="Phobius"/>
    </source>
</evidence>
<reference evidence="2 3" key="1">
    <citation type="submission" date="2016-08" db="EMBL/GenBank/DDBJ databases">
        <title>A Parts List for Fungal Cellulosomes Revealed by Comparative Genomics.</title>
        <authorList>
            <consortium name="DOE Joint Genome Institute"/>
            <person name="Haitjema C.H."/>
            <person name="Gilmore S.P."/>
            <person name="Henske J.K."/>
            <person name="Solomon K.V."/>
            <person name="De Groot R."/>
            <person name="Kuo A."/>
            <person name="Mondo S.J."/>
            <person name="Salamov A.A."/>
            <person name="Labutti K."/>
            <person name="Zhao Z."/>
            <person name="Chiniquy J."/>
            <person name="Barry K."/>
            <person name="Brewer H.M."/>
            <person name="Purvine S.O."/>
            <person name="Wright A.T."/>
            <person name="Boxma B."/>
            <person name="Van Alen T."/>
            <person name="Hackstein J.H."/>
            <person name="Baker S.E."/>
            <person name="Grigoriev I.V."/>
            <person name="O'Malley M.A."/>
        </authorList>
    </citation>
    <scope>NUCLEOTIDE SEQUENCE [LARGE SCALE GENOMIC DNA]</scope>
    <source>
        <strain evidence="2 3">S4</strain>
    </source>
</reference>
<feature type="transmembrane region" description="Helical" evidence="1">
    <location>
        <begin position="87"/>
        <end position="104"/>
    </location>
</feature>
<comment type="caution">
    <text evidence="2">The sequence shown here is derived from an EMBL/GenBank/DDBJ whole genome shotgun (WGS) entry which is preliminary data.</text>
</comment>
<feature type="transmembrane region" description="Helical" evidence="1">
    <location>
        <begin position="45"/>
        <end position="63"/>
    </location>
</feature>
<dbReference type="EMBL" id="MCFG01000029">
    <property type="protein sequence ID" value="ORX85860.1"/>
    <property type="molecule type" value="Genomic_DNA"/>
</dbReference>
<gene>
    <name evidence="2" type="ORF">BCR32DRAFT_275946</name>
</gene>
<keyword evidence="3" id="KW-1185">Reference proteome</keyword>
<sequence length="148" mass="16916">MNSCTVSGMNINIECGNNMKYVFTYQLGKLPLPLLPPLLLFQKPFIIITTTTLKLTIIAIISITPKETTTTITTTSNKAKYNPIDDYWYIHIFLHFALLPYTSYSRGPFHVHLRMGPITSPPYEQENRCVWGRSEVEPKSFICVKDTP</sequence>
<keyword evidence="1" id="KW-0472">Membrane</keyword>
<protein>
    <submittedName>
        <fullName evidence="2">Uncharacterized protein</fullName>
    </submittedName>
</protein>
<evidence type="ECO:0000313" key="3">
    <source>
        <dbReference type="Proteomes" id="UP000193944"/>
    </source>
</evidence>
<keyword evidence="1" id="KW-0812">Transmembrane</keyword>
<evidence type="ECO:0000313" key="2">
    <source>
        <dbReference type="EMBL" id="ORX85860.1"/>
    </source>
</evidence>
<organism evidence="2 3">
    <name type="scientific">Anaeromyces robustus</name>
    <dbReference type="NCBI Taxonomy" id="1754192"/>
    <lineage>
        <taxon>Eukaryota</taxon>
        <taxon>Fungi</taxon>
        <taxon>Fungi incertae sedis</taxon>
        <taxon>Chytridiomycota</taxon>
        <taxon>Chytridiomycota incertae sedis</taxon>
        <taxon>Neocallimastigomycetes</taxon>
        <taxon>Neocallimastigales</taxon>
        <taxon>Neocallimastigaceae</taxon>
        <taxon>Anaeromyces</taxon>
    </lineage>
</organism>
<proteinExistence type="predicted"/>
<name>A0A1Y1XJC6_9FUNG</name>
<accession>A0A1Y1XJC6</accession>
<reference evidence="2 3" key="2">
    <citation type="submission" date="2016-08" db="EMBL/GenBank/DDBJ databases">
        <title>Pervasive Adenine N6-methylation of Active Genes in Fungi.</title>
        <authorList>
            <consortium name="DOE Joint Genome Institute"/>
            <person name="Mondo S.J."/>
            <person name="Dannebaum R.O."/>
            <person name="Kuo R.C."/>
            <person name="Labutti K."/>
            <person name="Haridas S."/>
            <person name="Kuo A."/>
            <person name="Salamov A."/>
            <person name="Ahrendt S.R."/>
            <person name="Lipzen A."/>
            <person name="Sullivan W."/>
            <person name="Andreopoulos W.B."/>
            <person name="Clum A."/>
            <person name="Lindquist E."/>
            <person name="Daum C."/>
            <person name="Ramamoorthy G.K."/>
            <person name="Gryganskyi A."/>
            <person name="Culley D."/>
            <person name="Magnuson J.K."/>
            <person name="James T.Y."/>
            <person name="O'Malley M.A."/>
            <person name="Stajich J.E."/>
            <person name="Spatafora J.W."/>
            <person name="Visel A."/>
            <person name="Grigoriev I.V."/>
        </authorList>
    </citation>
    <scope>NUCLEOTIDE SEQUENCE [LARGE SCALE GENOMIC DNA]</scope>
    <source>
        <strain evidence="2 3">S4</strain>
    </source>
</reference>